<comment type="caution">
    <text evidence="1">The sequence shown here is derived from an EMBL/GenBank/DDBJ whole genome shotgun (WGS) entry which is preliminary data.</text>
</comment>
<dbReference type="VEuPathDB" id="ToxoDB:CSUI_007721"/>
<gene>
    <name evidence="1" type="ORF">CSUI_007721</name>
</gene>
<name>A0A2C6KPL2_9APIC</name>
<evidence type="ECO:0000313" key="1">
    <source>
        <dbReference type="EMBL" id="PHJ18445.1"/>
    </source>
</evidence>
<dbReference type="Proteomes" id="UP000221165">
    <property type="component" value="Unassembled WGS sequence"/>
</dbReference>
<dbReference type="EMBL" id="MIGC01004141">
    <property type="protein sequence ID" value="PHJ18445.1"/>
    <property type="molecule type" value="Genomic_DNA"/>
</dbReference>
<dbReference type="RefSeq" id="XP_067920152.1">
    <property type="nucleotide sequence ID" value="XM_068067865.1"/>
</dbReference>
<protein>
    <submittedName>
        <fullName evidence="1">Uncharacterized protein</fullName>
    </submittedName>
</protein>
<organism evidence="1 2">
    <name type="scientific">Cystoisospora suis</name>
    <dbReference type="NCBI Taxonomy" id="483139"/>
    <lineage>
        <taxon>Eukaryota</taxon>
        <taxon>Sar</taxon>
        <taxon>Alveolata</taxon>
        <taxon>Apicomplexa</taxon>
        <taxon>Conoidasida</taxon>
        <taxon>Coccidia</taxon>
        <taxon>Eucoccidiorida</taxon>
        <taxon>Eimeriorina</taxon>
        <taxon>Sarcocystidae</taxon>
        <taxon>Cystoisospora</taxon>
    </lineage>
</organism>
<dbReference type="AlphaFoldDB" id="A0A2C6KPL2"/>
<keyword evidence="2" id="KW-1185">Reference proteome</keyword>
<proteinExistence type="predicted"/>
<reference evidence="1 2" key="1">
    <citation type="journal article" date="2017" name="Int. J. Parasitol.">
        <title>The genome of the protozoan parasite Cystoisospora suis and a reverse vaccinology approach to identify vaccine candidates.</title>
        <authorList>
            <person name="Palmieri N."/>
            <person name="Shrestha A."/>
            <person name="Ruttkowski B."/>
            <person name="Beck T."/>
            <person name="Vogl C."/>
            <person name="Tomley F."/>
            <person name="Blake D.P."/>
            <person name="Joachim A."/>
        </authorList>
    </citation>
    <scope>NUCLEOTIDE SEQUENCE [LARGE SCALE GENOMIC DNA]</scope>
    <source>
        <strain evidence="1 2">Wien I</strain>
    </source>
</reference>
<dbReference type="GeneID" id="94431076"/>
<accession>A0A2C6KPL2</accession>
<evidence type="ECO:0000313" key="2">
    <source>
        <dbReference type="Proteomes" id="UP000221165"/>
    </source>
</evidence>
<sequence>MAASCDTHTRRPDSQNISKWYLLRTLVESRYGWRTECEEGFLQVSDQIGRRIPTKTHRCPHACQTTRRSLTAINHGHRSSLTDSRPVISNRTTTAQRRGRSTGLHMQIRGRNGKAQRTTTWEKQRSSRCACEKRRPCTLPVIHRTTRRNVRSFLLSWGRRKQKLSTGCARESSRIPGGVEKLRRHPVDLSGNF</sequence>